<gene>
    <name evidence="12" type="ORF">GCM10011322_14350</name>
</gene>
<name>A0A917Q6E9_9HYPH</name>
<dbReference type="Pfam" id="PF02518">
    <property type="entry name" value="HATPase_c"/>
    <property type="match status" value="1"/>
</dbReference>
<dbReference type="AlphaFoldDB" id="A0A917Q6E9"/>
<dbReference type="SUPFAM" id="SSF55785">
    <property type="entry name" value="PYP-like sensor domain (PAS domain)"/>
    <property type="match status" value="1"/>
</dbReference>
<feature type="domain" description="Histidine kinase" evidence="9">
    <location>
        <begin position="150"/>
        <end position="364"/>
    </location>
</feature>
<reference evidence="12 13" key="1">
    <citation type="journal article" date="2014" name="Int. J. Syst. Evol. Microbiol.">
        <title>Complete genome sequence of Corynebacterium casei LMG S-19264T (=DSM 44701T), isolated from a smear-ripened cheese.</title>
        <authorList>
            <consortium name="US DOE Joint Genome Institute (JGI-PGF)"/>
            <person name="Walter F."/>
            <person name="Albersmeier A."/>
            <person name="Kalinowski J."/>
            <person name="Ruckert C."/>
        </authorList>
    </citation>
    <scope>NUCLEOTIDE SEQUENCE [LARGE SCALE GENOMIC DNA]</scope>
    <source>
        <strain evidence="12 13">CGMCC 1.9161</strain>
    </source>
</reference>
<evidence type="ECO:0000256" key="7">
    <source>
        <dbReference type="ARBA" id="ARBA00022840"/>
    </source>
</evidence>
<comment type="caution">
    <text evidence="12">The sequence shown here is derived from an EMBL/GenBank/DDBJ whole genome shotgun (WGS) entry which is preliminary data.</text>
</comment>
<keyword evidence="3" id="KW-0597">Phosphoprotein</keyword>
<evidence type="ECO:0000256" key="3">
    <source>
        <dbReference type="ARBA" id="ARBA00022553"/>
    </source>
</evidence>
<protein>
    <recommendedName>
        <fullName evidence="2">histidine kinase</fullName>
        <ecNumber evidence="2">2.7.13.3</ecNumber>
    </recommendedName>
</protein>
<dbReference type="Pfam" id="PF13426">
    <property type="entry name" value="PAS_9"/>
    <property type="match status" value="1"/>
</dbReference>
<dbReference type="CDD" id="cd00130">
    <property type="entry name" value="PAS"/>
    <property type="match status" value="1"/>
</dbReference>
<dbReference type="RefSeq" id="WP_188911173.1">
    <property type="nucleotide sequence ID" value="NZ_BMMF01000004.1"/>
</dbReference>
<feature type="domain" description="PAC" evidence="11">
    <location>
        <begin position="83"/>
        <end position="137"/>
    </location>
</feature>
<keyword evidence="7" id="KW-0067">ATP-binding</keyword>
<dbReference type="InterPro" id="IPR003661">
    <property type="entry name" value="HisK_dim/P_dom"/>
</dbReference>
<keyword evidence="13" id="KW-1185">Reference proteome</keyword>
<dbReference type="GO" id="GO:0000155">
    <property type="term" value="F:phosphorelay sensor kinase activity"/>
    <property type="evidence" value="ECO:0007669"/>
    <property type="project" value="InterPro"/>
</dbReference>
<evidence type="ECO:0000259" key="10">
    <source>
        <dbReference type="PROSITE" id="PS50112"/>
    </source>
</evidence>
<sequence length="382" mass="40465">MQFSGIDDAAPLLLAALQATPVNVTIADARRADRPLVYVNPAFTRTTGYTAKEVLGRNCRFLQGPDTDPHAPDRMRRALARGAPIELEVLNYRKNGEPFWNALVITPVRDAAGALTAFVGLQVDVTAKRREAERETHDAKMRALGALAGGVAHEINNLLQPMLSFPELIRPALPESAQDERAWLGLIEDHARAARETVRAILGFSRRDAPVHAPIDAREAIERALAPLAATLPEGIMLVREGALARGEALGSLTICSATLARALANLAGNAVHAMRKAGGVLSVGAARRGGELVIEVADTGCGMAPDVAKRVFEPFFTTKPLGEGTGLGLALVHADVTRYGGRIDVASAVGVGSRFTLRLPLAEAADEPEDIETGRSGARAA</sequence>
<accession>A0A917Q6E9</accession>
<dbReference type="InterPro" id="IPR005467">
    <property type="entry name" value="His_kinase_dom"/>
</dbReference>
<organism evidence="12 13">
    <name type="scientific">Salinarimonas ramus</name>
    <dbReference type="NCBI Taxonomy" id="690164"/>
    <lineage>
        <taxon>Bacteria</taxon>
        <taxon>Pseudomonadati</taxon>
        <taxon>Pseudomonadota</taxon>
        <taxon>Alphaproteobacteria</taxon>
        <taxon>Hyphomicrobiales</taxon>
        <taxon>Salinarimonadaceae</taxon>
        <taxon>Salinarimonas</taxon>
    </lineage>
</organism>
<dbReference type="SUPFAM" id="SSF47384">
    <property type="entry name" value="Homodimeric domain of signal transducing histidine kinase"/>
    <property type="match status" value="1"/>
</dbReference>
<evidence type="ECO:0000259" key="11">
    <source>
        <dbReference type="PROSITE" id="PS50113"/>
    </source>
</evidence>
<dbReference type="Proteomes" id="UP000600449">
    <property type="component" value="Unassembled WGS sequence"/>
</dbReference>
<dbReference type="PANTHER" id="PTHR43065:SF46">
    <property type="entry name" value="C4-DICARBOXYLATE TRANSPORT SENSOR PROTEIN DCTB"/>
    <property type="match status" value="1"/>
</dbReference>
<dbReference type="SMART" id="SM00387">
    <property type="entry name" value="HATPase_c"/>
    <property type="match status" value="1"/>
</dbReference>
<keyword evidence="5" id="KW-0547">Nucleotide-binding</keyword>
<comment type="catalytic activity">
    <reaction evidence="1">
        <text>ATP + protein L-histidine = ADP + protein N-phospho-L-histidine.</text>
        <dbReference type="EC" id="2.7.13.3"/>
    </reaction>
</comment>
<dbReference type="InterPro" id="IPR001610">
    <property type="entry name" value="PAC"/>
</dbReference>
<keyword evidence="4" id="KW-0808">Transferase</keyword>
<dbReference type="InterPro" id="IPR000700">
    <property type="entry name" value="PAS-assoc_C"/>
</dbReference>
<dbReference type="Gene3D" id="1.10.287.130">
    <property type="match status" value="1"/>
</dbReference>
<evidence type="ECO:0000256" key="5">
    <source>
        <dbReference type="ARBA" id="ARBA00022741"/>
    </source>
</evidence>
<evidence type="ECO:0000313" key="13">
    <source>
        <dbReference type="Proteomes" id="UP000600449"/>
    </source>
</evidence>
<dbReference type="InterPro" id="IPR000014">
    <property type="entry name" value="PAS"/>
</dbReference>
<dbReference type="InterPro" id="IPR035965">
    <property type="entry name" value="PAS-like_dom_sf"/>
</dbReference>
<dbReference type="PRINTS" id="PR00344">
    <property type="entry name" value="BCTRLSENSOR"/>
</dbReference>
<evidence type="ECO:0000256" key="2">
    <source>
        <dbReference type="ARBA" id="ARBA00012438"/>
    </source>
</evidence>
<dbReference type="SUPFAM" id="SSF55874">
    <property type="entry name" value="ATPase domain of HSP90 chaperone/DNA topoisomerase II/histidine kinase"/>
    <property type="match status" value="1"/>
</dbReference>
<dbReference type="InterPro" id="IPR003594">
    <property type="entry name" value="HATPase_dom"/>
</dbReference>
<dbReference type="CDD" id="cd00082">
    <property type="entry name" value="HisKA"/>
    <property type="match status" value="1"/>
</dbReference>
<keyword evidence="8" id="KW-0902">Two-component regulatory system</keyword>
<dbReference type="PROSITE" id="PS50109">
    <property type="entry name" value="HIS_KIN"/>
    <property type="match status" value="1"/>
</dbReference>
<dbReference type="InterPro" id="IPR004358">
    <property type="entry name" value="Sig_transdc_His_kin-like_C"/>
</dbReference>
<dbReference type="InterPro" id="IPR036890">
    <property type="entry name" value="HATPase_C_sf"/>
</dbReference>
<dbReference type="GO" id="GO:0005524">
    <property type="term" value="F:ATP binding"/>
    <property type="evidence" value="ECO:0007669"/>
    <property type="project" value="UniProtKB-KW"/>
</dbReference>
<dbReference type="PANTHER" id="PTHR43065">
    <property type="entry name" value="SENSOR HISTIDINE KINASE"/>
    <property type="match status" value="1"/>
</dbReference>
<dbReference type="InterPro" id="IPR036097">
    <property type="entry name" value="HisK_dim/P_sf"/>
</dbReference>
<keyword evidence="6" id="KW-0418">Kinase</keyword>
<dbReference type="Gene3D" id="3.30.450.20">
    <property type="entry name" value="PAS domain"/>
    <property type="match status" value="1"/>
</dbReference>
<dbReference type="NCBIfam" id="TIGR00229">
    <property type="entry name" value="sensory_box"/>
    <property type="match status" value="1"/>
</dbReference>
<feature type="domain" description="PAS" evidence="10">
    <location>
        <begin position="9"/>
        <end position="82"/>
    </location>
</feature>
<dbReference type="PROSITE" id="PS50112">
    <property type="entry name" value="PAS"/>
    <property type="match status" value="1"/>
</dbReference>
<evidence type="ECO:0000259" key="9">
    <source>
        <dbReference type="PROSITE" id="PS50109"/>
    </source>
</evidence>
<dbReference type="SMART" id="SM00091">
    <property type="entry name" value="PAS"/>
    <property type="match status" value="1"/>
</dbReference>
<evidence type="ECO:0000313" key="12">
    <source>
        <dbReference type="EMBL" id="GGK29057.1"/>
    </source>
</evidence>
<evidence type="ECO:0000256" key="8">
    <source>
        <dbReference type="ARBA" id="ARBA00023012"/>
    </source>
</evidence>
<dbReference type="SMART" id="SM00086">
    <property type="entry name" value="PAC"/>
    <property type="match status" value="1"/>
</dbReference>
<evidence type="ECO:0000256" key="4">
    <source>
        <dbReference type="ARBA" id="ARBA00022679"/>
    </source>
</evidence>
<dbReference type="EMBL" id="BMMF01000004">
    <property type="protein sequence ID" value="GGK29057.1"/>
    <property type="molecule type" value="Genomic_DNA"/>
</dbReference>
<dbReference type="PROSITE" id="PS50113">
    <property type="entry name" value="PAC"/>
    <property type="match status" value="1"/>
</dbReference>
<proteinExistence type="predicted"/>
<dbReference type="EC" id="2.7.13.3" evidence="2"/>
<dbReference type="Gene3D" id="3.30.565.10">
    <property type="entry name" value="Histidine kinase-like ATPase, C-terminal domain"/>
    <property type="match status" value="1"/>
</dbReference>
<evidence type="ECO:0000256" key="1">
    <source>
        <dbReference type="ARBA" id="ARBA00000085"/>
    </source>
</evidence>
<evidence type="ECO:0000256" key="6">
    <source>
        <dbReference type="ARBA" id="ARBA00022777"/>
    </source>
</evidence>